<dbReference type="EMBL" id="VWMK01000009">
    <property type="protein sequence ID" value="KAA3765480.1"/>
    <property type="molecule type" value="Genomic_DNA"/>
</dbReference>
<dbReference type="RefSeq" id="WP_130058781.1">
    <property type="nucleotide sequence ID" value="NZ_JADNPJ010000005.1"/>
</dbReference>
<evidence type="ECO:0000313" key="2">
    <source>
        <dbReference type="EMBL" id="KAA3765480.1"/>
    </source>
</evidence>
<protein>
    <submittedName>
        <fullName evidence="2">Uncharacterized protein</fullName>
    </submittedName>
</protein>
<sequence>MAGFFQGLGQVITGLGQIAWSILETACLAVALVFYGIYSLAKEGWDWASEQFKKFGSKFKKQKTIDPIISQKLKEFIDGQPITYGKKLRLSSDVKDSKTITRIAQDENGDALAFEFVKVNGGCDFTGIVEQEVE</sequence>
<evidence type="ECO:0000256" key="1">
    <source>
        <dbReference type="SAM" id="Phobius"/>
    </source>
</evidence>
<proteinExistence type="predicted"/>
<dbReference type="Proteomes" id="UP000422221">
    <property type="component" value="Unassembled WGS sequence"/>
</dbReference>
<keyword evidence="1" id="KW-1133">Transmembrane helix</keyword>
<keyword evidence="1" id="KW-0812">Transmembrane</keyword>
<reference evidence="2 3" key="1">
    <citation type="journal article" date="2019" name="Nat. Med.">
        <title>A library of human gut bacterial isolates paired with longitudinal multiomics data enables mechanistic microbiome research.</title>
        <authorList>
            <person name="Poyet M."/>
            <person name="Groussin M."/>
            <person name="Gibbons S.M."/>
            <person name="Avila-Pacheco J."/>
            <person name="Jiang X."/>
            <person name="Kearney S.M."/>
            <person name="Perrotta A.R."/>
            <person name="Berdy B."/>
            <person name="Zhao S."/>
            <person name="Lieberman T.D."/>
            <person name="Swanson P.K."/>
            <person name="Smith M."/>
            <person name="Roesemann S."/>
            <person name="Alexander J.E."/>
            <person name="Rich S.A."/>
            <person name="Livny J."/>
            <person name="Vlamakis H."/>
            <person name="Clish C."/>
            <person name="Bullock K."/>
            <person name="Deik A."/>
            <person name="Scott J."/>
            <person name="Pierce K.A."/>
            <person name="Xavier R.J."/>
            <person name="Alm E.J."/>
        </authorList>
    </citation>
    <scope>NUCLEOTIDE SEQUENCE [LARGE SCALE GENOMIC DNA]</scope>
    <source>
        <strain evidence="2 3">BIOML-A10</strain>
    </source>
</reference>
<comment type="caution">
    <text evidence="2">The sequence shown here is derived from an EMBL/GenBank/DDBJ whole genome shotgun (WGS) entry which is preliminary data.</text>
</comment>
<gene>
    <name evidence="2" type="ORF">F3F73_10645</name>
</gene>
<accession>A0A7J4XIW9</accession>
<keyword evidence="1" id="KW-0472">Membrane</keyword>
<name>A0A7J4XIW9_9BACE</name>
<evidence type="ECO:0000313" key="3">
    <source>
        <dbReference type="Proteomes" id="UP000422221"/>
    </source>
</evidence>
<organism evidence="2 3">
    <name type="scientific">Bacteroides salyersiae</name>
    <dbReference type="NCBI Taxonomy" id="291644"/>
    <lineage>
        <taxon>Bacteria</taxon>
        <taxon>Pseudomonadati</taxon>
        <taxon>Bacteroidota</taxon>
        <taxon>Bacteroidia</taxon>
        <taxon>Bacteroidales</taxon>
        <taxon>Bacteroidaceae</taxon>
        <taxon>Bacteroides</taxon>
    </lineage>
</organism>
<feature type="transmembrane region" description="Helical" evidence="1">
    <location>
        <begin position="18"/>
        <end position="38"/>
    </location>
</feature>
<dbReference type="AlphaFoldDB" id="A0A7J4XIW9"/>